<feature type="signal peptide" evidence="1">
    <location>
        <begin position="1"/>
        <end position="21"/>
    </location>
</feature>
<dbReference type="AlphaFoldDB" id="A0AAE7DZW3"/>
<protein>
    <recommendedName>
        <fullName evidence="4">RcnB family protein</fullName>
    </recommendedName>
</protein>
<name>A0AAE7DZW3_9BACT</name>
<gene>
    <name evidence="2" type="ORF">AAQM_0115</name>
</gene>
<evidence type="ECO:0000313" key="2">
    <source>
        <dbReference type="EMBL" id="QKE24895.1"/>
    </source>
</evidence>
<dbReference type="KEGG" id="aaqi:AAQM_0115"/>
<evidence type="ECO:0008006" key="4">
    <source>
        <dbReference type="Google" id="ProtNLM"/>
    </source>
</evidence>
<proteinExistence type="predicted"/>
<keyword evidence="1" id="KW-0732">Signal</keyword>
<reference evidence="2 3" key="1">
    <citation type="submission" date="2018-07" db="EMBL/GenBank/DDBJ databases">
        <title>Identification of phenol metabolism pathways in Arcobacter.</title>
        <authorList>
            <person name="Miller W.G."/>
            <person name="Yee E."/>
            <person name="Bono J.L."/>
        </authorList>
    </citation>
    <scope>NUCLEOTIDE SEQUENCE [LARGE SCALE GENOMIC DNA]</scope>
    <source>
        <strain evidence="2 3">W63</strain>
    </source>
</reference>
<accession>A0AAE7DZW3</accession>
<feature type="chain" id="PRO_5041954941" description="RcnB family protein" evidence="1">
    <location>
        <begin position="22"/>
        <end position="102"/>
    </location>
</feature>
<evidence type="ECO:0000256" key="1">
    <source>
        <dbReference type="SAM" id="SignalP"/>
    </source>
</evidence>
<organism evidence="2 3">
    <name type="scientific">Arcobacter aquimarinus</name>
    <dbReference type="NCBI Taxonomy" id="1315211"/>
    <lineage>
        <taxon>Bacteria</taxon>
        <taxon>Pseudomonadati</taxon>
        <taxon>Campylobacterota</taxon>
        <taxon>Epsilonproteobacteria</taxon>
        <taxon>Campylobacterales</taxon>
        <taxon>Arcobacteraceae</taxon>
        <taxon>Arcobacter</taxon>
    </lineage>
</organism>
<dbReference type="Proteomes" id="UP000502065">
    <property type="component" value="Chromosome"/>
</dbReference>
<sequence length="102" mass="11626">MRNSIKLLVLFFIVFSSNSFGDNKKNKDLPPGLQKKVERGGELPHGWKKKLRKGYTLDNNVFSHGVILKGRYPSVPGTSVYRIDDKIIRLSIATREIIDILK</sequence>
<evidence type="ECO:0000313" key="3">
    <source>
        <dbReference type="Proteomes" id="UP000502065"/>
    </source>
</evidence>
<dbReference type="EMBL" id="CP030944">
    <property type="protein sequence ID" value="QKE24895.1"/>
    <property type="molecule type" value="Genomic_DNA"/>
</dbReference>
<dbReference type="RefSeq" id="WP_129095223.1">
    <property type="nucleotide sequence ID" value="NZ_CBCSAE010000003.1"/>
</dbReference>
<dbReference type="Gene3D" id="3.10.450.160">
    <property type="entry name" value="inner membrane protein cigr"/>
    <property type="match status" value="1"/>
</dbReference>
<keyword evidence="3" id="KW-1185">Reference proteome</keyword>